<evidence type="ECO:0000256" key="1">
    <source>
        <dbReference type="SAM" id="MobiDB-lite"/>
    </source>
</evidence>
<keyword evidence="2" id="KW-0614">Plasmid</keyword>
<organism evidence="2 3">
    <name type="scientific">Cupriavidus metallidurans (strain ATCC 43123 / DSM 2839 / NBRC 102507 / CH34)</name>
    <name type="common">Ralstonia metallidurans</name>
    <dbReference type="NCBI Taxonomy" id="266264"/>
    <lineage>
        <taxon>Bacteria</taxon>
        <taxon>Pseudomonadati</taxon>
        <taxon>Pseudomonadota</taxon>
        <taxon>Betaproteobacteria</taxon>
        <taxon>Burkholderiales</taxon>
        <taxon>Burkholderiaceae</taxon>
        <taxon>Cupriavidus</taxon>
    </lineage>
</organism>
<proteinExistence type="predicted"/>
<reference evidence="3" key="1">
    <citation type="journal article" date="2010" name="PLoS ONE">
        <title>The complete genome sequence of Cupriavidus metallidurans strain CH34, a master survivalist in harsh and anthropogenic environments.</title>
        <authorList>
            <person name="Janssen P.J."/>
            <person name="Van Houdt R."/>
            <person name="Moors H."/>
            <person name="Monsieurs P."/>
            <person name="Morin N."/>
            <person name="Michaux A."/>
            <person name="Benotmane M.A."/>
            <person name="Leys N."/>
            <person name="Vallaeys T."/>
            <person name="Lapidus A."/>
            <person name="Monchy S."/>
            <person name="Medigue C."/>
            <person name="Taghavi S."/>
            <person name="McCorkle S."/>
            <person name="Dunn J."/>
            <person name="van der Lelie D."/>
            <person name="Mergeay M."/>
        </authorList>
    </citation>
    <scope>NUCLEOTIDE SEQUENCE [LARGE SCALE GENOMIC DNA]</scope>
    <source>
        <strain evidence="3">ATCC 43123 / DSM 2839 / NBRC 102507 / CH34</strain>
    </source>
</reference>
<dbReference type="InterPro" id="IPR036709">
    <property type="entry name" value="Autotransporte_beta_dom_sf"/>
</dbReference>
<dbReference type="eggNOG" id="COG3468">
    <property type="taxonomic scope" value="Bacteria"/>
</dbReference>
<dbReference type="EMBL" id="CP000353">
    <property type="protein sequence ID" value="ABF11429.1"/>
    <property type="molecule type" value="Genomic_DNA"/>
</dbReference>
<name>Q1LEJ7_CUPMC</name>
<protein>
    <submittedName>
        <fullName evidence="2">Uncharacterized protein</fullName>
    </submittedName>
</protein>
<keyword evidence="3" id="KW-1185">Reference proteome</keyword>
<dbReference type="Gene3D" id="2.40.128.130">
    <property type="entry name" value="Autotransporter beta-domain"/>
    <property type="match status" value="1"/>
</dbReference>
<feature type="region of interest" description="Disordered" evidence="1">
    <location>
        <begin position="53"/>
        <end position="96"/>
    </location>
</feature>
<feature type="compositionally biased region" description="Low complexity" evidence="1">
    <location>
        <begin position="74"/>
        <end position="90"/>
    </location>
</feature>
<dbReference type="KEGG" id="rme:Rmet_4567"/>
<dbReference type="HOGENOM" id="CLU_905261_0_0_4"/>
<evidence type="ECO:0000313" key="3">
    <source>
        <dbReference type="Proteomes" id="UP000002429"/>
    </source>
</evidence>
<dbReference type="AlphaFoldDB" id="Q1LEJ7"/>
<accession>Q1LEJ7</accession>
<gene>
    <name evidence="2" type="ordered locus">Rmet_4567</name>
</gene>
<evidence type="ECO:0000313" key="2">
    <source>
        <dbReference type="EMBL" id="ABF11429.1"/>
    </source>
</evidence>
<sequence length="296" mass="31327">MSVLFTCGRGEGAGHCPGWERCVAAHPGHHSCLHLGFLIVLLASAAACAEELASGPPGADMPPSIVQDKRDAGTPPAEAATPESPSLEPPRMVAMDDDPDQPAPVNVLASEQMSVPSGEHEVVGSAGPIDRQVETYRAGTRPAMLHLDDMTTATGFVDGGTRTMALAMDTPLSRNRSGPTLQSRVEMAYRPGMAPVPGNWDAPPGEANATGLAVRLYSSAPTRLNGVYPFVEADWWQDNRARTININGTRIDTDLLRGLLSFNVGAHSNSTTGLKLWVKARAGRNAGGTLGARYRW</sequence>
<geneLocation type="plasmid" evidence="2 3">
    <name>megaplasmid</name>
</geneLocation>
<dbReference type="Proteomes" id="UP000002429">
    <property type="component" value="Plasmid megaplasmid"/>
</dbReference>
<dbReference type="RefSeq" id="WP_011519017.1">
    <property type="nucleotide sequence ID" value="NC_007974.2"/>
</dbReference>